<gene>
    <name evidence="2" type="ORF">PU1002_00700</name>
</gene>
<dbReference type="AlphaFoldDB" id="Q1UZJ5"/>
<evidence type="ECO:0000313" key="2">
    <source>
        <dbReference type="EMBL" id="EAS84196.1"/>
    </source>
</evidence>
<accession>Q1UZJ5</accession>
<organism evidence="2 3">
    <name type="scientific">Pelagibacter ubique (strain HTCC1002)</name>
    <dbReference type="NCBI Taxonomy" id="314261"/>
    <lineage>
        <taxon>Bacteria</taxon>
        <taxon>Pseudomonadati</taxon>
        <taxon>Pseudomonadota</taxon>
        <taxon>Alphaproteobacteria</taxon>
        <taxon>Candidatus Pelagibacterales</taxon>
        <taxon>Candidatus Pelagibacteraceae</taxon>
        <taxon>Candidatus Pelagibacter</taxon>
    </lineage>
</organism>
<comment type="caution">
    <text evidence="2">The sequence shown here is derived from an EMBL/GenBank/DDBJ whole genome shotgun (WGS) entry which is preliminary data.</text>
</comment>
<keyword evidence="1" id="KW-0472">Membrane</keyword>
<dbReference type="Proteomes" id="UP000005306">
    <property type="component" value="Unassembled WGS sequence"/>
</dbReference>
<keyword evidence="1" id="KW-0812">Transmembrane</keyword>
<feature type="transmembrane region" description="Helical" evidence="1">
    <location>
        <begin position="15"/>
        <end position="38"/>
    </location>
</feature>
<keyword evidence="1" id="KW-1133">Transmembrane helix</keyword>
<evidence type="ECO:0000313" key="3">
    <source>
        <dbReference type="Proteomes" id="UP000005306"/>
    </source>
</evidence>
<protein>
    <submittedName>
        <fullName evidence="2">Uncharacterized protein</fullName>
    </submittedName>
</protein>
<proteinExistence type="predicted"/>
<dbReference type="EMBL" id="AAPV01000002">
    <property type="protein sequence ID" value="EAS84196.1"/>
    <property type="molecule type" value="Genomic_DNA"/>
</dbReference>
<reference evidence="2 3" key="1">
    <citation type="submission" date="2006-04" db="EMBL/GenBank/DDBJ databases">
        <authorList>
            <person name="Giovannoni S.J."/>
            <person name="Cho J.-C."/>
            <person name="Ferriera S."/>
            <person name="Johnson J."/>
            <person name="Kravitz S."/>
            <person name="Halpern A."/>
            <person name="Remington K."/>
            <person name="Beeson K."/>
            <person name="Tran B."/>
            <person name="Rogers Y.-H."/>
            <person name="Friedman R."/>
            <person name="Venter J.C."/>
        </authorList>
    </citation>
    <scope>NUCLEOTIDE SEQUENCE [LARGE SCALE GENOMIC DNA]</scope>
    <source>
        <strain evidence="2 3">HTCC1002</strain>
    </source>
</reference>
<evidence type="ECO:0000256" key="1">
    <source>
        <dbReference type="SAM" id="Phobius"/>
    </source>
</evidence>
<dbReference type="HOGENOM" id="CLU_3096872_0_0_5"/>
<name>Q1UZJ5_PELU1</name>
<sequence>MHLKSHKNFIYKKKYIMNLCKIHLGLIHNFIGILRTILKELFKKKDIYYLE</sequence>